<dbReference type="SMART" id="SM00033">
    <property type="entry name" value="CH"/>
    <property type="match status" value="1"/>
</dbReference>
<keyword evidence="1" id="KW-0677">Repeat</keyword>
<comment type="caution">
    <text evidence="4">The sequence shown here is derived from an EMBL/GenBank/DDBJ whole genome shotgun (WGS) entry which is preliminary data.</text>
</comment>
<dbReference type="Gene3D" id="1.20.58.60">
    <property type="match status" value="1"/>
</dbReference>
<gene>
    <name evidence="4" type="ORF">HNY73_016697</name>
</gene>
<accession>A0A8T0EKK0</accession>
<sequence length="298" mass="34888">MSQREDAIKFETGRIKALQEERLHIQKKTFTKWMNSFLQKARMEVEDLFTDLADGKKLLKLLEIISGEKLGKPNHGKMRVHKIENVNKSLAFLHTKVRLESIGAEDIVDGNPRLILGLIWTIILRFQIQEIEIDVNEDDESSEKKSAKDALLLWCQRKTAGYPGVNIQDFHIVGQMIDADKLKNNYELFTTNLLQWIQMKIKELDNRNFPNSLEGIQKELLKFKEYRTIEKPPKYKERSEIEALLFSIQTKMKALGQPLYVPPEGQLVHDIEKAWDELEKAEHRREVALREELLRQEN</sequence>
<dbReference type="PANTHER" id="PTHR11915">
    <property type="entry name" value="SPECTRIN/FILAMIN RELATED CYTOSKELETAL PROTEIN"/>
    <property type="match status" value="1"/>
</dbReference>
<dbReference type="FunFam" id="1.10.418.10:FF:000043">
    <property type="entry name" value="Spectrin beta chain, non-erythrocytic"/>
    <property type="match status" value="1"/>
</dbReference>
<evidence type="ECO:0000313" key="4">
    <source>
        <dbReference type="EMBL" id="KAF8774108.1"/>
    </source>
</evidence>
<reference evidence="4" key="1">
    <citation type="journal article" date="2020" name="bioRxiv">
        <title>Chromosome-level reference genome of the European wasp spider Argiope bruennichi: a resource for studies on range expansion and evolutionary adaptation.</title>
        <authorList>
            <person name="Sheffer M.M."/>
            <person name="Hoppe A."/>
            <person name="Krehenwinkel H."/>
            <person name="Uhl G."/>
            <person name="Kuss A.W."/>
            <person name="Jensen L."/>
            <person name="Jensen C."/>
            <person name="Gillespie R.G."/>
            <person name="Hoff K.J."/>
            <person name="Prost S."/>
        </authorList>
    </citation>
    <scope>NUCLEOTIDE SEQUENCE</scope>
</reference>
<dbReference type="SUPFAM" id="SSF47576">
    <property type="entry name" value="Calponin-homology domain, CH-domain"/>
    <property type="match status" value="1"/>
</dbReference>
<dbReference type="SUPFAM" id="SSF46966">
    <property type="entry name" value="Spectrin repeat"/>
    <property type="match status" value="1"/>
</dbReference>
<dbReference type="InterPro" id="IPR001715">
    <property type="entry name" value="CH_dom"/>
</dbReference>
<dbReference type="CDD" id="cd21193">
    <property type="entry name" value="CH_beta_spectrin_rpt1"/>
    <property type="match status" value="1"/>
</dbReference>
<dbReference type="InterPro" id="IPR001589">
    <property type="entry name" value="Actinin_actin-bd_CS"/>
</dbReference>
<name>A0A8T0EKK0_ARGBR</name>
<dbReference type="FunFam" id="1.20.58.60:FF:000172">
    <property type="entry name" value="Spectrin beta chain"/>
    <property type="match status" value="1"/>
</dbReference>
<keyword evidence="2" id="KW-0009">Actin-binding</keyword>
<dbReference type="Pfam" id="PF00307">
    <property type="entry name" value="CH"/>
    <property type="match status" value="1"/>
</dbReference>
<dbReference type="EMBL" id="JABXBU010002227">
    <property type="protein sequence ID" value="KAF8774108.1"/>
    <property type="molecule type" value="Genomic_DNA"/>
</dbReference>
<dbReference type="InterPro" id="IPR036872">
    <property type="entry name" value="CH_dom_sf"/>
</dbReference>
<evidence type="ECO:0000313" key="5">
    <source>
        <dbReference type="Proteomes" id="UP000807504"/>
    </source>
</evidence>
<dbReference type="Proteomes" id="UP000807504">
    <property type="component" value="Unassembled WGS sequence"/>
</dbReference>
<protein>
    <submittedName>
        <fullName evidence="4">Spectrin beta chain like protein</fullName>
    </submittedName>
</protein>
<dbReference type="PROSITE" id="PS00020">
    <property type="entry name" value="ACTININ_2"/>
    <property type="match status" value="1"/>
</dbReference>
<reference evidence="4" key="2">
    <citation type="submission" date="2020-06" db="EMBL/GenBank/DDBJ databases">
        <authorList>
            <person name="Sheffer M."/>
        </authorList>
    </citation>
    <scope>NUCLEOTIDE SEQUENCE</scope>
</reference>
<dbReference type="PROSITE" id="PS50021">
    <property type="entry name" value="CH"/>
    <property type="match status" value="1"/>
</dbReference>
<dbReference type="AlphaFoldDB" id="A0A8T0EKK0"/>
<proteinExistence type="predicted"/>
<evidence type="ECO:0000256" key="2">
    <source>
        <dbReference type="ARBA" id="ARBA00023203"/>
    </source>
</evidence>
<evidence type="ECO:0000259" key="3">
    <source>
        <dbReference type="PROSITE" id="PS50021"/>
    </source>
</evidence>
<feature type="domain" description="Calponin-homology (CH)" evidence="3">
    <location>
        <begin position="24"/>
        <end position="127"/>
    </location>
</feature>
<keyword evidence="5" id="KW-1185">Reference proteome</keyword>
<evidence type="ECO:0000256" key="1">
    <source>
        <dbReference type="ARBA" id="ARBA00022737"/>
    </source>
</evidence>
<dbReference type="PROSITE" id="PS00019">
    <property type="entry name" value="ACTININ_1"/>
    <property type="match status" value="1"/>
</dbReference>
<dbReference type="Gene3D" id="1.10.418.10">
    <property type="entry name" value="Calponin-like domain"/>
    <property type="match status" value="2"/>
</dbReference>
<dbReference type="GO" id="GO:0003779">
    <property type="term" value="F:actin binding"/>
    <property type="evidence" value="ECO:0007669"/>
    <property type="project" value="UniProtKB-KW"/>
</dbReference>
<organism evidence="4 5">
    <name type="scientific">Argiope bruennichi</name>
    <name type="common">Wasp spider</name>
    <name type="synonym">Aranea bruennichi</name>
    <dbReference type="NCBI Taxonomy" id="94029"/>
    <lineage>
        <taxon>Eukaryota</taxon>
        <taxon>Metazoa</taxon>
        <taxon>Ecdysozoa</taxon>
        <taxon>Arthropoda</taxon>
        <taxon>Chelicerata</taxon>
        <taxon>Arachnida</taxon>
        <taxon>Araneae</taxon>
        <taxon>Araneomorphae</taxon>
        <taxon>Entelegynae</taxon>
        <taxon>Araneoidea</taxon>
        <taxon>Araneidae</taxon>
        <taxon>Argiope</taxon>
    </lineage>
</organism>